<dbReference type="InterPro" id="IPR018060">
    <property type="entry name" value="HTH_AraC"/>
</dbReference>
<dbReference type="GO" id="GO:0000976">
    <property type="term" value="F:transcription cis-regulatory region binding"/>
    <property type="evidence" value="ECO:0007669"/>
    <property type="project" value="TreeGrafter"/>
</dbReference>
<proteinExistence type="predicted"/>
<dbReference type="PROSITE" id="PS01124">
    <property type="entry name" value="HTH_ARAC_FAMILY_2"/>
    <property type="match status" value="1"/>
</dbReference>
<dbReference type="InterPro" id="IPR009057">
    <property type="entry name" value="Homeodomain-like_sf"/>
</dbReference>
<dbReference type="Gene3D" id="1.10.10.60">
    <property type="entry name" value="Homeodomain-like"/>
    <property type="match status" value="1"/>
</dbReference>
<dbReference type="Proteomes" id="UP000807785">
    <property type="component" value="Unassembled WGS sequence"/>
</dbReference>
<dbReference type="PANTHER" id="PTHR47894:SF1">
    <property type="entry name" value="HTH-TYPE TRANSCRIPTIONAL REGULATOR VQSM"/>
    <property type="match status" value="1"/>
</dbReference>
<dbReference type="EMBL" id="JADJEV010000005">
    <property type="protein sequence ID" value="MBK6974997.1"/>
    <property type="molecule type" value="Genomic_DNA"/>
</dbReference>
<dbReference type="GO" id="GO:0005829">
    <property type="term" value="C:cytosol"/>
    <property type="evidence" value="ECO:0007669"/>
    <property type="project" value="TreeGrafter"/>
</dbReference>
<dbReference type="Pfam" id="PF12833">
    <property type="entry name" value="HTH_18"/>
    <property type="match status" value="1"/>
</dbReference>
<evidence type="ECO:0000259" key="4">
    <source>
        <dbReference type="PROSITE" id="PS01124"/>
    </source>
</evidence>
<comment type="caution">
    <text evidence="5">The sequence shown here is derived from an EMBL/GenBank/DDBJ whole genome shotgun (WGS) entry which is preliminary data.</text>
</comment>
<protein>
    <submittedName>
        <fullName evidence="5">AraC family transcriptional regulator</fullName>
    </submittedName>
</protein>
<dbReference type="SMART" id="SM00342">
    <property type="entry name" value="HTH_ARAC"/>
    <property type="match status" value="1"/>
</dbReference>
<gene>
    <name evidence="5" type="ORF">IPH26_19370</name>
</gene>
<dbReference type="AlphaFoldDB" id="A0A9D7E6X5"/>
<keyword evidence="2" id="KW-0238">DNA-binding</keyword>
<feature type="domain" description="HTH araC/xylS-type" evidence="4">
    <location>
        <begin position="235"/>
        <end position="333"/>
    </location>
</feature>
<keyword evidence="3" id="KW-0804">Transcription</keyword>
<dbReference type="InterPro" id="IPR020449">
    <property type="entry name" value="Tscrpt_reg_AraC-type_HTH"/>
</dbReference>
<evidence type="ECO:0000313" key="5">
    <source>
        <dbReference type="EMBL" id="MBK6974997.1"/>
    </source>
</evidence>
<evidence type="ECO:0000256" key="1">
    <source>
        <dbReference type="ARBA" id="ARBA00023015"/>
    </source>
</evidence>
<organism evidence="5 6">
    <name type="scientific">Candidatus Methylophosphatis roskildensis</name>
    <dbReference type="NCBI Taxonomy" id="2899263"/>
    <lineage>
        <taxon>Bacteria</taxon>
        <taxon>Pseudomonadati</taxon>
        <taxon>Pseudomonadota</taxon>
        <taxon>Betaproteobacteria</taxon>
        <taxon>Nitrosomonadales</taxon>
        <taxon>Sterolibacteriaceae</taxon>
        <taxon>Candidatus Methylophosphatis</taxon>
    </lineage>
</organism>
<keyword evidence="1" id="KW-0805">Transcription regulation</keyword>
<evidence type="ECO:0000256" key="2">
    <source>
        <dbReference type="ARBA" id="ARBA00023125"/>
    </source>
</evidence>
<dbReference type="InterPro" id="IPR032687">
    <property type="entry name" value="AraC-type_N"/>
</dbReference>
<sequence>MAEQERGTISIGFVHEALAVVRQRGLDTAALLRQAGISPALLESEQARVSPERYGALWLLIARTLDDEFFGLDSRPMKCGSFTLLCHSVLHSDTLTTALRRALRFLRLVLDDLSGTLSIENGIAQIRLDERNGPHRMFAYATYLVMLHGLACWLIGRRIPILGAEFRCDEPPGLAEYRVLFCADARFDRPETRIAIDAACLDLPVIQSERSIKAFLRGAPANFLVKYHNSAGLTARIRRRLRQSAPADWPDFETLARQLQMTASTLRRRLDEEGQPYRSIKDDLRRDLAITYLGQPGGTLVDVAHALGFAEPSAFHRAFKKWTGTNPGEYRQGSQRAA</sequence>
<dbReference type="GO" id="GO:0003700">
    <property type="term" value="F:DNA-binding transcription factor activity"/>
    <property type="evidence" value="ECO:0007669"/>
    <property type="project" value="InterPro"/>
</dbReference>
<dbReference type="SUPFAM" id="SSF46689">
    <property type="entry name" value="Homeodomain-like"/>
    <property type="match status" value="1"/>
</dbReference>
<reference evidence="5" key="1">
    <citation type="submission" date="2020-10" db="EMBL/GenBank/DDBJ databases">
        <title>Connecting structure to function with the recovery of over 1000 high-quality activated sludge metagenome-assembled genomes encoding full-length rRNA genes using long-read sequencing.</title>
        <authorList>
            <person name="Singleton C.M."/>
            <person name="Petriglieri F."/>
            <person name="Kristensen J.M."/>
            <person name="Kirkegaard R.H."/>
            <person name="Michaelsen T.Y."/>
            <person name="Andersen M.H."/>
            <person name="Karst S.M."/>
            <person name="Dueholm M.S."/>
            <person name="Nielsen P.H."/>
            <person name="Albertsen M."/>
        </authorList>
    </citation>
    <scope>NUCLEOTIDE SEQUENCE</scope>
    <source>
        <strain evidence="5">Bjer_18-Q3-R1-45_BAT3C.347</strain>
    </source>
</reference>
<accession>A0A9D7E6X5</accession>
<dbReference type="PRINTS" id="PR00032">
    <property type="entry name" value="HTHARAC"/>
</dbReference>
<name>A0A9D7E6X5_9PROT</name>
<evidence type="ECO:0000256" key="3">
    <source>
        <dbReference type="ARBA" id="ARBA00023163"/>
    </source>
</evidence>
<dbReference type="Pfam" id="PF12625">
    <property type="entry name" value="Arabinose_bd"/>
    <property type="match status" value="1"/>
</dbReference>
<dbReference type="PANTHER" id="PTHR47894">
    <property type="entry name" value="HTH-TYPE TRANSCRIPTIONAL REGULATOR GADX"/>
    <property type="match status" value="1"/>
</dbReference>
<evidence type="ECO:0000313" key="6">
    <source>
        <dbReference type="Proteomes" id="UP000807785"/>
    </source>
</evidence>